<dbReference type="EC" id="6.1.1.5" evidence="12"/>
<evidence type="ECO:0000256" key="2">
    <source>
        <dbReference type="ARBA" id="ARBA00022490"/>
    </source>
</evidence>
<dbReference type="InterPro" id="IPR033708">
    <property type="entry name" value="Anticodon_Ile_BEm"/>
</dbReference>
<dbReference type="SUPFAM" id="SSF50677">
    <property type="entry name" value="ValRS/IleRS/LeuRS editing domain"/>
    <property type="match status" value="1"/>
</dbReference>
<feature type="binding site" evidence="12">
    <location>
        <position position="607"/>
    </location>
    <ligand>
        <name>ATP</name>
        <dbReference type="ChEBI" id="CHEBI:30616"/>
    </ligand>
</feature>
<comment type="similarity">
    <text evidence="1 12">Belongs to the class-I aminoacyl-tRNA synthetase family. IleS type 1 subfamily.</text>
</comment>
<gene>
    <name evidence="12 16" type="primary">ileS</name>
    <name evidence="16" type="ORF">H9C73_11115</name>
</gene>
<evidence type="ECO:0000256" key="3">
    <source>
        <dbReference type="ARBA" id="ARBA00022598"/>
    </source>
</evidence>
<comment type="cofactor">
    <cofactor evidence="12">
        <name>Zn(2+)</name>
        <dbReference type="ChEBI" id="CHEBI:29105"/>
    </cofactor>
    <text evidence="12">Binds 1 zinc ion per subunit.</text>
</comment>
<evidence type="ECO:0000259" key="14">
    <source>
        <dbReference type="Pfam" id="PF06827"/>
    </source>
</evidence>
<evidence type="ECO:0000313" key="17">
    <source>
        <dbReference type="Proteomes" id="UP000810171"/>
    </source>
</evidence>
<evidence type="ECO:0000256" key="6">
    <source>
        <dbReference type="ARBA" id="ARBA00022833"/>
    </source>
</evidence>
<feature type="short sequence motif" description="'KMSKS' region" evidence="12">
    <location>
        <begin position="604"/>
        <end position="608"/>
    </location>
</feature>
<dbReference type="InterPro" id="IPR013155">
    <property type="entry name" value="M/V/L/I-tRNA-synth_anticd-bd"/>
</dbReference>
<dbReference type="SUPFAM" id="SSF52374">
    <property type="entry name" value="Nucleotidylyl transferase"/>
    <property type="match status" value="1"/>
</dbReference>
<dbReference type="InterPro" id="IPR014729">
    <property type="entry name" value="Rossmann-like_a/b/a_fold"/>
</dbReference>
<organism evidence="16 17">
    <name type="scientific">Marinobacterium alkalitolerans</name>
    <dbReference type="NCBI Taxonomy" id="1542925"/>
    <lineage>
        <taxon>Bacteria</taxon>
        <taxon>Pseudomonadati</taxon>
        <taxon>Pseudomonadota</taxon>
        <taxon>Gammaproteobacteria</taxon>
        <taxon>Oceanospirillales</taxon>
        <taxon>Oceanospirillaceae</taxon>
        <taxon>Marinobacterium</taxon>
    </lineage>
</organism>
<dbReference type="Pfam" id="PF08264">
    <property type="entry name" value="Anticodon_1"/>
    <property type="match status" value="1"/>
</dbReference>
<feature type="domain" description="Methionyl/Valyl/Leucyl/Isoleucyl-tRNA synthetase anticodon-binding" evidence="15">
    <location>
        <begin position="687"/>
        <end position="842"/>
    </location>
</feature>
<dbReference type="PANTHER" id="PTHR42765:SF1">
    <property type="entry name" value="ISOLEUCINE--TRNA LIGASE, MITOCHONDRIAL"/>
    <property type="match status" value="1"/>
</dbReference>
<feature type="binding site" evidence="12">
    <location>
        <position position="902"/>
    </location>
    <ligand>
        <name>Zn(2+)</name>
        <dbReference type="ChEBI" id="CHEBI:29105"/>
    </ligand>
</feature>
<dbReference type="PANTHER" id="PTHR42765">
    <property type="entry name" value="SOLEUCYL-TRNA SYNTHETASE"/>
    <property type="match status" value="1"/>
</dbReference>
<comment type="subcellular location">
    <subcellularLocation>
        <location evidence="12">Cytoplasm</location>
    </subcellularLocation>
</comment>
<keyword evidence="2 12" id="KW-0963">Cytoplasm</keyword>
<evidence type="ECO:0000256" key="8">
    <source>
        <dbReference type="ARBA" id="ARBA00022917"/>
    </source>
</evidence>
<reference evidence="16 17" key="1">
    <citation type="submission" date="2020-09" db="EMBL/GenBank/DDBJ databases">
        <authorList>
            <person name="Tanuku N.R.S."/>
        </authorList>
    </citation>
    <scope>NUCLEOTIDE SEQUENCE [LARGE SCALE GENOMIC DNA]</scope>
    <source>
        <strain evidence="16 17">AK62</strain>
    </source>
</reference>
<dbReference type="Proteomes" id="UP000810171">
    <property type="component" value="Unassembled WGS sequence"/>
</dbReference>
<feature type="binding site" evidence="12">
    <location>
        <position position="563"/>
    </location>
    <ligand>
        <name>L-isoleucyl-5'-AMP</name>
        <dbReference type="ChEBI" id="CHEBI:178002"/>
    </ligand>
</feature>
<dbReference type="Pfam" id="PF00133">
    <property type="entry name" value="tRNA-synt_1"/>
    <property type="match status" value="1"/>
</dbReference>
<dbReference type="PRINTS" id="PR00984">
    <property type="entry name" value="TRNASYNTHILE"/>
</dbReference>
<evidence type="ECO:0000256" key="4">
    <source>
        <dbReference type="ARBA" id="ARBA00022723"/>
    </source>
</evidence>
<feature type="binding site" evidence="12">
    <location>
        <position position="905"/>
    </location>
    <ligand>
        <name>Zn(2+)</name>
        <dbReference type="ChEBI" id="CHEBI:29105"/>
    </ligand>
</feature>
<evidence type="ECO:0000256" key="1">
    <source>
        <dbReference type="ARBA" id="ARBA00006887"/>
    </source>
</evidence>
<evidence type="ECO:0000256" key="10">
    <source>
        <dbReference type="ARBA" id="ARBA00025217"/>
    </source>
</evidence>
<dbReference type="Gene3D" id="1.10.730.20">
    <property type="match status" value="1"/>
</dbReference>
<feature type="binding site" evidence="12">
    <location>
        <position position="925"/>
    </location>
    <ligand>
        <name>Zn(2+)</name>
        <dbReference type="ChEBI" id="CHEBI:29105"/>
    </ligand>
</feature>
<keyword evidence="17" id="KW-1185">Reference proteome</keyword>
<dbReference type="RefSeq" id="WP_209287902.1">
    <property type="nucleotide sequence ID" value="NZ_JACVEW010000016.1"/>
</dbReference>
<dbReference type="InterPro" id="IPR023585">
    <property type="entry name" value="Ile-tRNA-ligase_type1"/>
</dbReference>
<dbReference type="InterPro" id="IPR050081">
    <property type="entry name" value="Ile-tRNA_ligase"/>
</dbReference>
<feature type="domain" description="Aminoacyl-tRNA synthetase class Ia" evidence="13">
    <location>
        <begin position="28"/>
        <end position="642"/>
    </location>
</feature>
<feature type="binding site" evidence="12">
    <location>
        <position position="922"/>
    </location>
    <ligand>
        <name>Zn(2+)</name>
        <dbReference type="ChEBI" id="CHEBI:29105"/>
    </ligand>
</feature>
<evidence type="ECO:0000259" key="15">
    <source>
        <dbReference type="Pfam" id="PF08264"/>
    </source>
</evidence>
<dbReference type="PROSITE" id="PS00178">
    <property type="entry name" value="AA_TRNA_LIGASE_I"/>
    <property type="match status" value="1"/>
</dbReference>
<evidence type="ECO:0000256" key="12">
    <source>
        <dbReference type="HAMAP-Rule" id="MF_02002"/>
    </source>
</evidence>
<keyword evidence="7 12" id="KW-0067">ATP-binding</keyword>
<evidence type="ECO:0000256" key="9">
    <source>
        <dbReference type="ARBA" id="ARBA00023146"/>
    </source>
</evidence>
<evidence type="ECO:0000313" key="16">
    <source>
        <dbReference type="EMBL" id="MBP0049287.1"/>
    </source>
</evidence>
<evidence type="ECO:0000259" key="13">
    <source>
        <dbReference type="Pfam" id="PF00133"/>
    </source>
</evidence>
<keyword evidence="9 12" id="KW-0030">Aminoacyl-tRNA synthetase</keyword>
<keyword evidence="8 12" id="KW-0648">Protein biosynthesis</keyword>
<sequence>MTDYKATLNLPETAFPMRGNLPKREPGWLEHWDKIDLYRQLREEGKGRKTFILHDGPPYANGSIHIGHAVNKVIKDMIIKSKTLSGFDAPYVPGWDCHGLPIEHKVETLIGKAGDKVPYREFRQKCREYAAEQVAGQKADFIRLGVLGDWDNPYLTMNFDTEANIVRALGKIIENGHLVKGYKPVYWSVVGQSALAEAEVEYQDKTSTAIDVRFTFVEQDKVLALFGAEAVETPVSVVIWTTTPWTIPANQAVSINGNLDYALVEAHTEQGLDRMVLAAEMVDDIMARWGVDKYEVLATCNGSALELLQLKHPIYDKQVPLILGDHVTTDAGTGAVHTAPDHGVEDFMVGQAYGLSTLNLVQANGTYTDAAGEFAGVHVYKADGPVCEALERESKLVHMKRFQHSYPHCWRTKTPLIYRATPQWFVSMEAKGLKSQALDAIKGVQWFPEWGQNRIESMVDQSPDWCVSRQRTWGVPITVFTHKQTGELHPRTTELIEQVAQHIEQGGIDAWFELDAAELLGVEAADYDKVTDTLDVWFDSGVTHHAVLREREGLSFPADMYLEGSDQHRGWFQSSLKTSIAINGCAPYKQVLTHGFTVDEKGYKMSKSLGNVIAPQEVTDTLGADILRLWVASTDYSGEMAVSKQILQRTADSYRRIRNTSRFLLANLNGFDPATDSVAAADMLALDRWAVDAAARLQDKVVEAYDSYRFLDVYQQVHHFCVQELGGFYLDIIKDRQYTTKPDSLARRSCQTALFHIAQALVRWVAPILSFTAEEIYAALPGEKRDSVLLTTWYDGLFRLAEDDPFGSDFWQRVMAVKGAVNKCLEDARNEKLVKASLAAEATLFVDDDLRADLARLGEELRFVLITSEAGLKPLSDAGEQARTTDVEGLKVAVAASEHAKCGRCWHHREDVGSHAEHPELCGRCVTNVDGEGEQRDFA</sequence>
<dbReference type="Gene3D" id="3.90.740.10">
    <property type="entry name" value="Valyl/Leucyl/Isoleucyl-tRNA synthetase, editing domain"/>
    <property type="match status" value="1"/>
</dbReference>
<dbReference type="InterPro" id="IPR002300">
    <property type="entry name" value="aa-tRNA-synth_Ia"/>
</dbReference>
<dbReference type="CDD" id="cd00818">
    <property type="entry name" value="IleRS_core"/>
    <property type="match status" value="1"/>
</dbReference>
<dbReference type="InterPro" id="IPR010663">
    <property type="entry name" value="Znf_FPG/IleRS"/>
</dbReference>
<comment type="domain">
    <text evidence="12">IleRS has two distinct active sites: one for aminoacylation and one for editing. The misactivated valine is translocated from the active site to the editing site, which sterically excludes the correctly activated isoleucine. The single editing site contains two valyl binding pockets, one specific for each substrate (Val-AMP or Val-tRNA(Ile)).</text>
</comment>
<keyword evidence="4 12" id="KW-0479">Metal-binding</keyword>
<evidence type="ECO:0000256" key="5">
    <source>
        <dbReference type="ARBA" id="ARBA00022741"/>
    </source>
</evidence>
<proteinExistence type="inferred from homology"/>
<dbReference type="Gene3D" id="3.40.50.620">
    <property type="entry name" value="HUPs"/>
    <property type="match status" value="2"/>
</dbReference>
<comment type="caution">
    <text evidence="16">The sequence shown here is derived from an EMBL/GenBank/DDBJ whole genome shotgun (WGS) entry which is preliminary data.</text>
</comment>
<dbReference type="InterPro" id="IPR009008">
    <property type="entry name" value="Val/Leu/Ile-tRNA-synth_edit"/>
</dbReference>
<dbReference type="NCBIfam" id="TIGR00392">
    <property type="entry name" value="ileS"/>
    <property type="match status" value="1"/>
</dbReference>
<protein>
    <recommendedName>
        <fullName evidence="12">Isoleucine--tRNA ligase</fullName>
        <ecNumber evidence="12">6.1.1.5</ecNumber>
    </recommendedName>
    <alternativeName>
        <fullName evidence="12">Isoleucyl-tRNA synthetase</fullName>
        <shortName evidence="12">IleRS</shortName>
    </alternativeName>
</protein>
<evidence type="ECO:0000256" key="7">
    <source>
        <dbReference type="ARBA" id="ARBA00022840"/>
    </source>
</evidence>
<evidence type="ECO:0000256" key="11">
    <source>
        <dbReference type="ARBA" id="ARBA00048359"/>
    </source>
</evidence>
<keyword evidence="6 12" id="KW-0862">Zinc</keyword>
<accession>A0ABS3ZC52</accession>
<dbReference type="InterPro" id="IPR002301">
    <property type="entry name" value="Ile-tRNA-ligase"/>
</dbReference>
<dbReference type="SUPFAM" id="SSF47323">
    <property type="entry name" value="Anticodon-binding domain of a subclass of class I aminoacyl-tRNA synthetases"/>
    <property type="match status" value="1"/>
</dbReference>
<name>A0ABS3ZC52_9GAMM</name>
<feature type="domain" description="Zinc finger FPG/IleRS-type" evidence="14">
    <location>
        <begin position="901"/>
        <end position="927"/>
    </location>
</feature>
<dbReference type="InterPro" id="IPR001412">
    <property type="entry name" value="aa-tRNA-synth_I_CS"/>
</dbReference>
<dbReference type="CDD" id="cd07960">
    <property type="entry name" value="Anticodon_Ia_Ile_BEm"/>
    <property type="match status" value="1"/>
</dbReference>
<comment type="function">
    <text evidence="10 12">Catalyzes the attachment of isoleucine to tRNA(Ile). As IleRS can inadvertently accommodate and process structurally similar amino acids such as valine, to avoid such errors it has two additional distinct tRNA(Ile)-dependent editing activities. One activity is designated as 'pretransfer' editing and involves the hydrolysis of activated Val-AMP. The other activity is designated 'posttransfer' editing and involves deacylation of mischarged Val-tRNA(Ile).</text>
</comment>
<comment type="subunit">
    <text evidence="12">Monomer.</text>
</comment>
<keyword evidence="3 12" id="KW-0436">Ligase</keyword>
<comment type="catalytic activity">
    <reaction evidence="11 12">
        <text>tRNA(Ile) + L-isoleucine + ATP = L-isoleucyl-tRNA(Ile) + AMP + diphosphate</text>
        <dbReference type="Rhea" id="RHEA:11060"/>
        <dbReference type="Rhea" id="RHEA-COMP:9666"/>
        <dbReference type="Rhea" id="RHEA-COMP:9695"/>
        <dbReference type="ChEBI" id="CHEBI:30616"/>
        <dbReference type="ChEBI" id="CHEBI:33019"/>
        <dbReference type="ChEBI" id="CHEBI:58045"/>
        <dbReference type="ChEBI" id="CHEBI:78442"/>
        <dbReference type="ChEBI" id="CHEBI:78528"/>
        <dbReference type="ChEBI" id="CHEBI:456215"/>
        <dbReference type="EC" id="6.1.1.5"/>
    </reaction>
</comment>
<dbReference type="GO" id="GO:0004822">
    <property type="term" value="F:isoleucine-tRNA ligase activity"/>
    <property type="evidence" value="ECO:0007669"/>
    <property type="project" value="UniProtKB-EC"/>
</dbReference>
<dbReference type="HAMAP" id="MF_02002">
    <property type="entry name" value="Ile_tRNA_synth_type1"/>
    <property type="match status" value="1"/>
</dbReference>
<dbReference type="Pfam" id="PF06827">
    <property type="entry name" value="zf-FPG_IleRS"/>
    <property type="match status" value="1"/>
</dbReference>
<dbReference type="EMBL" id="JACVEW010000016">
    <property type="protein sequence ID" value="MBP0049287.1"/>
    <property type="molecule type" value="Genomic_DNA"/>
</dbReference>
<keyword evidence="5 12" id="KW-0547">Nucleotide-binding</keyword>
<feature type="short sequence motif" description="'HIGH' region" evidence="12">
    <location>
        <begin position="58"/>
        <end position="68"/>
    </location>
</feature>
<dbReference type="InterPro" id="IPR009080">
    <property type="entry name" value="tRNAsynth_Ia_anticodon-bd"/>
</dbReference>